<sequence length="203" mass="21569">MSQLMKFSGLTLALSLALVGCSASSTTKSSQPTPISAQTLERSTAPATPAAVKPAAGITIEGKGYSYVIPQGWAVPEDTPAPAGIDTFAANMRDTDGFADNVNVVLSPAGEVPAAIVESQGAKELENVGAKDVKVRNRTTIAGSESVHLSSVFPNDQGDYQTEQFYFNYKKQTYILTFSFSPTVSEADRLDVYSSVQATWSWT</sequence>
<feature type="signal peptide" evidence="2">
    <location>
        <begin position="1"/>
        <end position="25"/>
    </location>
</feature>
<feature type="region of interest" description="Disordered" evidence="1">
    <location>
        <begin position="24"/>
        <end position="48"/>
    </location>
</feature>
<protein>
    <recommendedName>
        <fullName evidence="5">DUF1795 domain-containing protein</fullName>
    </recommendedName>
</protein>
<feature type="compositionally biased region" description="Polar residues" evidence="1">
    <location>
        <begin position="24"/>
        <end position="42"/>
    </location>
</feature>
<organism evidence="3 4">
    <name type="scientific">Arthrobacter psychrochitiniphilus</name>
    <dbReference type="NCBI Taxonomy" id="291045"/>
    <lineage>
        <taxon>Bacteria</taxon>
        <taxon>Bacillati</taxon>
        <taxon>Actinomycetota</taxon>
        <taxon>Actinomycetes</taxon>
        <taxon>Micrococcales</taxon>
        <taxon>Micrococcaceae</taxon>
        <taxon>Arthrobacter</taxon>
    </lineage>
</organism>
<feature type="chain" id="PRO_5039641877" description="DUF1795 domain-containing protein" evidence="2">
    <location>
        <begin position="26"/>
        <end position="203"/>
    </location>
</feature>
<evidence type="ECO:0000256" key="1">
    <source>
        <dbReference type="SAM" id="MobiDB-lite"/>
    </source>
</evidence>
<keyword evidence="2" id="KW-0732">Signal</keyword>
<evidence type="ECO:0000256" key="2">
    <source>
        <dbReference type="SAM" id="SignalP"/>
    </source>
</evidence>
<dbReference type="RefSeq" id="WP_110104818.1">
    <property type="nucleotide sequence ID" value="NZ_JACBZZ010000001.1"/>
</dbReference>
<evidence type="ECO:0000313" key="3">
    <source>
        <dbReference type="EMBL" id="PXA69533.1"/>
    </source>
</evidence>
<proteinExistence type="predicted"/>
<evidence type="ECO:0000313" key="4">
    <source>
        <dbReference type="Proteomes" id="UP000246303"/>
    </source>
</evidence>
<accession>A0A2V3DWN2</accession>
<dbReference type="Proteomes" id="UP000246303">
    <property type="component" value="Unassembled WGS sequence"/>
</dbReference>
<dbReference type="AlphaFoldDB" id="A0A2V3DWN2"/>
<dbReference type="PROSITE" id="PS51257">
    <property type="entry name" value="PROKAR_LIPOPROTEIN"/>
    <property type="match status" value="1"/>
</dbReference>
<dbReference type="EMBL" id="QHLZ01000001">
    <property type="protein sequence ID" value="PXA69533.1"/>
    <property type="molecule type" value="Genomic_DNA"/>
</dbReference>
<keyword evidence="4" id="KW-1185">Reference proteome</keyword>
<dbReference type="OrthoDB" id="3748104at2"/>
<dbReference type="Gene3D" id="3.40.1000.10">
    <property type="entry name" value="Mog1/PsbP, alpha/beta/alpha sandwich"/>
    <property type="match status" value="1"/>
</dbReference>
<name>A0A2V3DWN2_9MICC</name>
<comment type="caution">
    <text evidence="3">The sequence shown here is derived from an EMBL/GenBank/DDBJ whole genome shotgun (WGS) entry which is preliminary data.</text>
</comment>
<evidence type="ECO:0008006" key="5">
    <source>
        <dbReference type="Google" id="ProtNLM"/>
    </source>
</evidence>
<reference evidence="3 4" key="1">
    <citation type="submission" date="2018-05" db="EMBL/GenBank/DDBJ databases">
        <title>Genetic diversity of glacier-inhabiting Cryobacterium bacteria in China and description of Cryobacterium mengkeensis sp. nov. and Arthrobacter glacialis sp. nov.</title>
        <authorList>
            <person name="Liu Q."/>
            <person name="Xin Y.-H."/>
        </authorList>
    </citation>
    <scope>NUCLEOTIDE SEQUENCE [LARGE SCALE GENOMIC DNA]</scope>
    <source>
        <strain evidence="3 4">GP3</strain>
    </source>
</reference>
<gene>
    <name evidence="3" type="ORF">CVS29_03050</name>
</gene>